<evidence type="ECO:0000256" key="4">
    <source>
        <dbReference type="ARBA" id="ARBA00022516"/>
    </source>
</evidence>
<evidence type="ECO:0000256" key="5">
    <source>
        <dbReference type="ARBA" id="ARBA00022556"/>
    </source>
</evidence>
<dbReference type="Pfam" id="PF02684">
    <property type="entry name" value="LpxB"/>
    <property type="match status" value="1"/>
</dbReference>
<organism evidence="11 12">
    <name type="scientific">Candidatus Taenaricola geysiri</name>
    <dbReference type="NCBI Taxonomy" id="1974752"/>
    <lineage>
        <taxon>Bacteria</taxon>
        <taxon>Pseudomonadati</taxon>
        <taxon>Candidatus Omnitrophota</taxon>
        <taxon>Candidatus Taenaricola</taxon>
    </lineage>
</organism>
<dbReference type="GO" id="GO:0009245">
    <property type="term" value="P:lipid A biosynthetic process"/>
    <property type="evidence" value="ECO:0007669"/>
    <property type="project" value="UniProtKB-UniRule"/>
</dbReference>
<dbReference type="InterPro" id="IPR003835">
    <property type="entry name" value="Glyco_trans_19"/>
</dbReference>
<dbReference type="NCBIfam" id="TIGR00215">
    <property type="entry name" value="lpxB"/>
    <property type="match status" value="1"/>
</dbReference>
<accession>A0A2J0LGT4</accession>
<evidence type="ECO:0000313" key="12">
    <source>
        <dbReference type="Proteomes" id="UP000231267"/>
    </source>
</evidence>
<evidence type="ECO:0000256" key="2">
    <source>
        <dbReference type="ARBA" id="ARBA00012687"/>
    </source>
</evidence>
<evidence type="ECO:0000256" key="9">
    <source>
        <dbReference type="ARBA" id="ARBA00048975"/>
    </source>
</evidence>
<evidence type="ECO:0000256" key="3">
    <source>
        <dbReference type="ARBA" id="ARBA00020902"/>
    </source>
</evidence>
<evidence type="ECO:0000256" key="10">
    <source>
        <dbReference type="HAMAP-Rule" id="MF_00392"/>
    </source>
</evidence>
<comment type="caution">
    <text evidence="11">The sequence shown here is derived from an EMBL/GenBank/DDBJ whole genome shotgun (WGS) entry which is preliminary data.</text>
</comment>
<keyword evidence="8 10" id="KW-0443">Lipid metabolism</keyword>
<evidence type="ECO:0000256" key="6">
    <source>
        <dbReference type="ARBA" id="ARBA00022676"/>
    </source>
</evidence>
<name>A0A2J0LGT4_9BACT</name>
<comment type="catalytic activity">
    <reaction evidence="9 10">
        <text>a lipid X + a UDP-2-N,3-O-bis[(3R)-3-hydroxyacyl]-alpha-D-glucosamine = a lipid A disaccharide + UDP + H(+)</text>
        <dbReference type="Rhea" id="RHEA:67828"/>
        <dbReference type="ChEBI" id="CHEBI:15378"/>
        <dbReference type="ChEBI" id="CHEBI:58223"/>
        <dbReference type="ChEBI" id="CHEBI:137748"/>
        <dbReference type="ChEBI" id="CHEBI:176338"/>
        <dbReference type="ChEBI" id="CHEBI:176343"/>
        <dbReference type="EC" id="2.4.1.182"/>
    </reaction>
</comment>
<gene>
    <name evidence="10" type="primary">lpxB</name>
    <name evidence="11" type="ORF">COW11_03455</name>
</gene>
<evidence type="ECO:0000256" key="7">
    <source>
        <dbReference type="ARBA" id="ARBA00022679"/>
    </source>
</evidence>
<keyword evidence="4 10" id="KW-0444">Lipid biosynthesis</keyword>
<dbReference type="PANTHER" id="PTHR30372:SF4">
    <property type="entry name" value="LIPID-A-DISACCHARIDE SYNTHASE, MITOCHONDRIAL-RELATED"/>
    <property type="match status" value="1"/>
</dbReference>
<proteinExistence type="inferred from homology"/>
<comment type="function">
    <text evidence="1 10">Condensation of UDP-2,3-diacylglucosamine and 2,3-diacylglucosamine-1-phosphate to form lipid A disaccharide, a precursor of lipid A, a phosphorylated glycolipid that anchors the lipopolysaccharide to the outer membrane of the cell.</text>
</comment>
<dbReference type="SUPFAM" id="SSF53756">
    <property type="entry name" value="UDP-Glycosyltransferase/glycogen phosphorylase"/>
    <property type="match status" value="1"/>
</dbReference>
<keyword evidence="5 10" id="KW-0441">Lipid A biosynthesis</keyword>
<dbReference type="EMBL" id="PFGP01000081">
    <property type="protein sequence ID" value="PIW66419.1"/>
    <property type="molecule type" value="Genomic_DNA"/>
</dbReference>
<dbReference type="HAMAP" id="MF_00392">
    <property type="entry name" value="LpxB"/>
    <property type="match status" value="1"/>
</dbReference>
<keyword evidence="7 10" id="KW-0808">Transferase</keyword>
<dbReference type="EC" id="2.4.1.182" evidence="2 10"/>
<evidence type="ECO:0000256" key="8">
    <source>
        <dbReference type="ARBA" id="ARBA00023098"/>
    </source>
</evidence>
<evidence type="ECO:0000313" key="11">
    <source>
        <dbReference type="EMBL" id="PIW66419.1"/>
    </source>
</evidence>
<dbReference type="GO" id="GO:0008915">
    <property type="term" value="F:lipid-A-disaccharide synthase activity"/>
    <property type="evidence" value="ECO:0007669"/>
    <property type="project" value="UniProtKB-UniRule"/>
</dbReference>
<dbReference type="GO" id="GO:0016020">
    <property type="term" value="C:membrane"/>
    <property type="evidence" value="ECO:0007669"/>
    <property type="project" value="GOC"/>
</dbReference>
<dbReference type="Proteomes" id="UP000231267">
    <property type="component" value="Unassembled WGS sequence"/>
</dbReference>
<evidence type="ECO:0000256" key="1">
    <source>
        <dbReference type="ARBA" id="ARBA00002056"/>
    </source>
</evidence>
<comment type="similarity">
    <text evidence="10">Belongs to the LpxB family.</text>
</comment>
<dbReference type="UniPathway" id="UPA00973"/>
<comment type="pathway">
    <text evidence="10">Bacterial outer membrane biogenesis; LPS lipid A biosynthesis.</text>
</comment>
<dbReference type="PANTHER" id="PTHR30372">
    <property type="entry name" value="LIPID-A-DISACCHARIDE SYNTHASE"/>
    <property type="match status" value="1"/>
</dbReference>
<dbReference type="AlphaFoldDB" id="A0A2J0LGT4"/>
<protein>
    <recommendedName>
        <fullName evidence="3 10">Lipid-A-disaccharide synthase</fullName>
        <ecNumber evidence="2 10">2.4.1.182</ecNumber>
    </recommendedName>
</protein>
<dbReference type="GO" id="GO:0005543">
    <property type="term" value="F:phospholipid binding"/>
    <property type="evidence" value="ECO:0007669"/>
    <property type="project" value="TreeGrafter"/>
</dbReference>
<keyword evidence="6 10" id="KW-0328">Glycosyltransferase</keyword>
<reference evidence="11 12" key="1">
    <citation type="submission" date="2017-09" db="EMBL/GenBank/DDBJ databases">
        <title>Depth-based differentiation of microbial function through sediment-hosted aquifers and enrichment of novel symbionts in the deep terrestrial subsurface.</title>
        <authorList>
            <person name="Probst A.J."/>
            <person name="Ladd B."/>
            <person name="Jarett J.K."/>
            <person name="Geller-Mcgrath D.E."/>
            <person name="Sieber C.M."/>
            <person name="Emerson J.B."/>
            <person name="Anantharaman K."/>
            <person name="Thomas B.C."/>
            <person name="Malmstrom R."/>
            <person name="Stieglmeier M."/>
            <person name="Klingl A."/>
            <person name="Woyke T."/>
            <person name="Ryan C.M."/>
            <person name="Banfield J.F."/>
        </authorList>
    </citation>
    <scope>NUCLEOTIDE SEQUENCE [LARGE SCALE GENOMIC DNA]</scope>
    <source>
        <strain evidence="11">CG12_big_fil_rev_8_21_14_0_65_43_15</strain>
    </source>
</reference>
<sequence>MYKKLFIIAGEPSGDFHAANLIKAILSKNQNIRFLGMGGELMKAAGAVLYYNIGRISVIGFSEVINKLALYKKIAVDLASKLIYEKPDAVILVDYPGFNIPFAKLAKKINIPVIYYISPQVWAWDQGRIEILKSVVDKMLVFFKFEKTLYEKHSMNVSFVGHPLVETVKTSMSKENALKHFGLNPQGKIIALLPGSRKTEVAKVLPIMLKTCCRLRSVNGDTQFILIKSPIISDSIYEKILKKSNLKINIISQKRHDAVSCADFALVASGTATLETAMLKVPMALVYKVSFITWLIARLLIRIPYIGLVNIVAGEKIVPEFIQFGARPKKIAGECLKILQSPAVLSEMRNKLSGLKSSLGPEGASSNAANEVLKFLN</sequence>